<reference evidence="2 3" key="1">
    <citation type="submission" date="2014-07" db="EMBL/GenBank/DDBJ databases">
        <title>Genome Sequence of Rhodococcus opacus Strain R7, a Biodegrader of Mono- and Polycyclic Aromatic Hydrocarbons.</title>
        <authorList>
            <person name="Di Gennaro P."/>
            <person name="Zampolli J."/>
            <person name="Presti I."/>
            <person name="Cappelletti M."/>
            <person name="D'Ursi P."/>
            <person name="Orro A."/>
            <person name="Mezzelani A."/>
            <person name="Milanesi L."/>
        </authorList>
    </citation>
    <scope>NUCLEOTIDE SEQUENCE [LARGE SCALE GENOMIC DNA]</scope>
    <source>
        <strain evidence="2 3">R7</strain>
    </source>
</reference>
<dbReference type="InterPro" id="IPR036890">
    <property type="entry name" value="HATPase_C_sf"/>
</dbReference>
<dbReference type="eggNOG" id="COG2172">
    <property type="taxonomic scope" value="Bacteria"/>
</dbReference>
<evidence type="ECO:0000259" key="1">
    <source>
        <dbReference type="Pfam" id="PF13581"/>
    </source>
</evidence>
<evidence type="ECO:0000313" key="2">
    <source>
        <dbReference type="EMBL" id="AII09063.1"/>
    </source>
</evidence>
<name>A0A076EUU7_RHOOP</name>
<sequence length="144" mass="15748">MAIAKTIEPDQDHTHPVVELRVRATPDQLSVLRALAATVAIHEDFDLDSIADIKLAMDEICTQLIVRATPGAVLVCRLQYLDDTLRVDVSSTTTSVDSLGERSFAWHVLNALTDSVDLKQEPDPATTGFVTTMEFTKVKNGLSL</sequence>
<evidence type="ECO:0000313" key="3">
    <source>
        <dbReference type="Proteomes" id="UP000028488"/>
    </source>
</evidence>
<organism evidence="2 3">
    <name type="scientific">Rhodococcus opacus</name>
    <name type="common">Nocardia opaca</name>
    <dbReference type="NCBI Taxonomy" id="37919"/>
    <lineage>
        <taxon>Bacteria</taxon>
        <taxon>Bacillati</taxon>
        <taxon>Actinomycetota</taxon>
        <taxon>Actinomycetes</taxon>
        <taxon>Mycobacteriales</taxon>
        <taxon>Nocardiaceae</taxon>
        <taxon>Rhodococcus</taxon>
    </lineage>
</organism>
<protein>
    <submittedName>
        <fullName evidence="2">Anti-sigma factor</fullName>
    </submittedName>
</protein>
<gene>
    <name evidence="2" type="ORF">EP51_32310</name>
</gene>
<dbReference type="Gene3D" id="3.30.565.10">
    <property type="entry name" value="Histidine kinase-like ATPase, C-terminal domain"/>
    <property type="match status" value="1"/>
</dbReference>
<dbReference type="EMBL" id="CP008947">
    <property type="protein sequence ID" value="AII09063.1"/>
    <property type="molecule type" value="Genomic_DNA"/>
</dbReference>
<dbReference type="Proteomes" id="UP000028488">
    <property type="component" value="Chromosome"/>
</dbReference>
<accession>A0A076EUU7</accession>
<dbReference type="Pfam" id="PF13581">
    <property type="entry name" value="HATPase_c_2"/>
    <property type="match status" value="1"/>
</dbReference>
<dbReference type="InterPro" id="IPR003594">
    <property type="entry name" value="HATPase_dom"/>
</dbReference>
<dbReference type="RefSeq" id="WP_037237928.1">
    <property type="nucleotide sequence ID" value="NZ_CP008947.1"/>
</dbReference>
<proteinExistence type="predicted"/>
<feature type="domain" description="Histidine kinase/HSP90-like ATPase" evidence="1">
    <location>
        <begin position="23"/>
        <end position="123"/>
    </location>
</feature>
<dbReference type="AlphaFoldDB" id="A0A076EUU7"/>